<keyword evidence="1 2" id="KW-0238">DNA-binding</keyword>
<dbReference type="Pfam" id="PF00440">
    <property type="entry name" value="TetR_N"/>
    <property type="match status" value="1"/>
</dbReference>
<dbReference type="PANTHER" id="PTHR30055">
    <property type="entry name" value="HTH-TYPE TRANSCRIPTIONAL REGULATOR RUTR"/>
    <property type="match status" value="1"/>
</dbReference>
<dbReference type="SUPFAM" id="SSF46689">
    <property type="entry name" value="Homeodomain-like"/>
    <property type="match status" value="1"/>
</dbReference>
<reference evidence="4" key="1">
    <citation type="submission" date="2021-02" db="EMBL/GenBank/DDBJ databases">
        <title>Natronoglycomyces albus gen. nov., sp. nov, a haloalkaliphilic actinobacterium from a soda solonchak soil.</title>
        <authorList>
            <person name="Sorokin D.Y."/>
            <person name="Khijniak T.V."/>
            <person name="Zakharycheva A.P."/>
            <person name="Boueva O.V."/>
            <person name="Ariskina E.V."/>
            <person name="Hahnke R.L."/>
            <person name="Bunk B."/>
            <person name="Sproer C."/>
            <person name="Schumann P."/>
            <person name="Evtushenko L.I."/>
            <person name="Kublanov I.V."/>
        </authorList>
    </citation>
    <scope>NUCLEOTIDE SEQUENCE</scope>
    <source>
        <strain evidence="4">DSM 106290</strain>
    </source>
</reference>
<feature type="DNA-binding region" description="H-T-H motif" evidence="2">
    <location>
        <begin position="33"/>
        <end position="52"/>
    </location>
</feature>
<accession>A0A895XVW1</accession>
<dbReference type="PANTHER" id="PTHR30055:SF239">
    <property type="entry name" value="TRANSCRIPTIONAL REGULATORY PROTEIN"/>
    <property type="match status" value="1"/>
</dbReference>
<dbReference type="EMBL" id="CP070496">
    <property type="protein sequence ID" value="QSB06360.1"/>
    <property type="molecule type" value="Genomic_DNA"/>
</dbReference>
<dbReference type="InterPro" id="IPR009057">
    <property type="entry name" value="Homeodomain-like_sf"/>
</dbReference>
<dbReference type="InterPro" id="IPR050109">
    <property type="entry name" value="HTH-type_TetR-like_transc_reg"/>
</dbReference>
<organism evidence="4 5">
    <name type="scientific">Natronoglycomyces albus</name>
    <dbReference type="NCBI Taxonomy" id="2811108"/>
    <lineage>
        <taxon>Bacteria</taxon>
        <taxon>Bacillati</taxon>
        <taxon>Actinomycetota</taxon>
        <taxon>Actinomycetes</taxon>
        <taxon>Glycomycetales</taxon>
        <taxon>Glycomycetaceae</taxon>
        <taxon>Natronoglycomyces</taxon>
    </lineage>
</organism>
<dbReference type="GO" id="GO:0003700">
    <property type="term" value="F:DNA-binding transcription factor activity"/>
    <property type="evidence" value="ECO:0007669"/>
    <property type="project" value="TreeGrafter"/>
</dbReference>
<gene>
    <name evidence="4" type="ORF">JQS30_05470</name>
</gene>
<protein>
    <submittedName>
        <fullName evidence="4">TetR/AcrR family transcriptional regulator</fullName>
    </submittedName>
</protein>
<dbReference type="KEGG" id="nav:JQS30_05470"/>
<feature type="domain" description="HTH tetR-type" evidence="3">
    <location>
        <begin position="10"/>
        <end position="70"/>
    </location>
</feature>
<name>A0A895XVW1_9ACTN</name>
<dbReference type="Proteomes" id="UP000662939">
    <property type="component" value="Chromosome"/>
</dbReference>
<dbReference type="AlphaFoldDB" id="A0A895XVW1"/>
<dbReference type="InterPro" id="IPR001647">
    <property type="entry name" value="HTH_TetR"/>
</dbReference>
<evidence type="ECO:0000313" key="4">
    <source>
        <dbReference type="EMBL" id="QSB06360.1"/>
    </source>
</evidence>
<proteinExistence type="predicted"/>
<dbReference type="GO" id="GO:0000976">
    <property type="term" value="F:transcription cis-regulatory region binding"/>
    <property type="evidence" value="ECO:0007669"/>
    <property type="project" value="TreeGrafter"/>
</dbReference>
<evidence type="ECO:0000256" key="1">
    <source>
        <dbReference type="ARBA" id="ARBA00023125"/>
    </source>
</evidence>
<sequence>MTRQDRTSRRLTAEDWADAALRAIGEGGLSSVAVEPLALKLGTTKGSFYHHFRNRRSLIEAALETWERDHTDAVIAHVSTIANEAGDPKEHLRELFTLIVEYSLNDHIEIGLLSSADDAAVAAVLERVTQRRVEHVAAMYERMGDDATTAWQRAALAVSVYLGHLQLIRISRGLLPTQSPEWKCHVEHVVSTLLAEG</sequence>
<keyword evidence="5" id="KW-1185">Reference proteome</keyword>
<evidence type="ECO:0000256" key="2">
    <source>
        <dbReference type="PROSITE-ProRule" id="PRU00335"/>
    </source>
</evidence>
<dbReference type="PRINTS" id="PR00455">
    <property type="entry name" value="HTHTETR"/>
</dbReference>
<dbReference type="PROSITE" id="PS50977">
    <property type="entry name" value="HTH_TETR_2"/>
    <property type="match status" value="1"/>
</dbReference>
<evidence type="ECO:0000313" key="5">
    <source>
        <dbReference type="Proteomes" id="UP000662939"/>
    </source>
</evidence>
<dbReference type="Gene3D" id="1.10.357.10">
    <property type="entry name" value="Tetracycline Repressor, domain 2"/>
    <property type="match status" value="1"/>
</dbReference>
<dbReference type="RefSeq" id="WP_213172369.1">
    <property type="nucleotide sequence ID" value="NZ_CP070496.1"/>
</dbReference>
<evidence type="ECO:0000259" key="3">
    <source>
        <dbReference type="PROSITE" id="PS50977"/>
    </source>
</evidence>